<protein>
    <recommendedName>
        <fullName evidence="3">FAD assembly factor SdhE</fullName>
    </recommendedName>
</protein>
<gene>
    <name evidence="6" type="ORF">QC820_08530</name>
</gene>
<evidence type="ECO:0000256" key="1">
    <source>
        <dbReference type="ARBA" id="ARBA00004496"/>
    </source>
</evidence>
<comment type="subcellular location">
    <subcellularLocation>
        <location evidence="1">Cytoplasm</location>
    </subcellularLocation>
</comment>
<comment type="similarity">
    <text evidence="2">Belongs to the SdhE FAD assembly factor family.</text>
</comment>
<dbReference type="SUPFAM" id="SSF109910">
    <property type="entry name" value="YgfY-like"/>
    <property type="match status" value="1"/>
</dbReference>
<accession>A0ABU1GLG3</accession>
<dbReference type="EMBL" id="JARWAL010000006">
    <property type="protein sequence ID" value="MDR5892864.1"/>
    <property type="molecule type" value="Genomic_DNA"/>
</dbReference>
<dbReference type="InterPro" id="IPR036714">
    <property type="entry name" value="SDH_sf"/>
</dbReference>
<evidence type="ECO:0000313" key="7">
    <source>
        <dbReference type="Proteomes" id="UP001252270"/>
    </source>
</evidence>
<keyword evidence="7" id="KW-1185">Reference proteome</keyword>
<dbReference type="PANTHER" id="PTHR39585">
    <property type="entry name" value="FAD ASSEMBLY FACTOR SDHE"/>
    <property type="match status" value="1"/>
</dbReference>
<dbReference type="Pfam" id="PF03937">
    <property type="entry name" value="Sdh5"/>
    <property type="match status" value="1"/>
</dbReference>
<name>A0ABU1GLG3_9GAMM</name>
<dbReference type="Proteomes" id="UP001252270">
    <property type="component" value="Unassembled WGS sequence"/>
</dbReference>
<evidence type="ECO:0000256" key="4">
    <source>
        <dbReference type="ARBA" id="ARBA00022490"/>
    </source>
</evidence>
<dbReference type="InterPro" id="IPR005631">
    <property type="entry name" value="SDH"/>
</dbReference>
<dbReference type="PANTHER" id="PTHR39585:SF1">
    <property type="entry name" value="FAD ASSEMBLY FACTOR SDHE"/>
    <property type="match status" value="1"/>
</dbReference>
<evidence type="ECO:0000256" key="3">
    <source>
        <dbReference type="ARBA" id="ARBA00019418"/>
    </source>
</evidence>
<sequence>MNEQSSQDAALRKRLYWHSRRGMWELDLLLVPFLERCYDGLGEEDQAAFRELIDEEDQDLFVWLMRREWPEEPRRRRIVQLIIEHAESADSLGHRPV</sequence>
<evidence type="ECO:0000256" key="2">
    <source>
        <dbReference type="ARBA" id="ARBA00008571"/>
    </source>
</evidence>
<proteinExistence type="inferred from homology"/>
<dbReference type="RefSeq" id="WP_253443155.1">
    <property type="nucleotide sequence ID" value="NZ_JARWAL010000006.1"/>
</dbReference>
<organism evidence="6 7">
    <name type="scientific">Halomonas mongoliensis</name>
    <dbReference type="NCBI Taxonomy" id="321265"/>
    <lineage>
        <taxon>Bacteria</taxon>
        <taxon>Pseudomonadati</taxon>
        <taxon>Pseudomonadota</taxon>
        <taxon>Gammaproteobacteria</taxon>
        <taxon>Oceanospirillales</taxon>
        <taxon>Halomonadaceae</taxon>
        <taxon>Halomonas</taxon>
    </lineage>
</organism>
<keyword evidence="4" id="KW-0963">Cytoplasm</keyword>
<reference evidence="6 7" key="1">
    <citation type="submission" date="2023-04" db="EMBL/GenBank/DDBJ databases">
        <title>A long-awaited taxogenomic arrangement of the family Halomonadaceae.</title>
        <authorList>
            <person name="De La Haba R."/>
            <person name="Chuvochina M."/>
            <person name="Wittouck S."/>
            <person name="Arahal D.R."/>
            <person name="Sanchez-Porro C."/>
            <person name="Hugenholtz P."/>
            <person name="Ventosa A."/>
        </authorList>
    </citation>
    <scope>NUCLEOTIDE SEQUENCE [LARGE SCALE GENOMIC DNA]</scope>
    <source>
        <strain evidence="6 7">DSM 17332</strain>
    </source>
</reference>
<keyword evidence="5" id="KW-0143">Chaperone</keyword>
<comment type="caution">
    <text evidence="6">The sequence shown here is derived from an EMBL/GenBank/DDBJ whole genome shotgun (WGS) entry which is preliminary data.</text>
</comment>
<dbReference type="InterPro" id="IPR050531">
    <property type="entry name" value="SdhE_FAD_assembly_factor"/>
</dbReference>
<dbReference type="Gene3D" id="1.10.150.250">
    <property type="entry name" value="Flavinator of succinate dehydrogenase"/>
    <property type="match status" value="1"/>
</dbReference>
<evidence type="ECO:0000256" key="5">
    <source>
        <dbReference type="ARBA" id="ARBA00023186"/>
    </source>
</evidence>
<evidence type="ECO:0000313" key="6">
    <source>
        <dbReference type="EMBL" id="MDR5892864.1"/>
    </source>
</evidence>